<dbReference type="PROSITE" id="PS51746">
    <property type="entry name" value="PPM_2"/>
    <property type="match status" value="1"/>
</dbReference>
<dbReference type="SMART" id="SM00332">
    <property type="entry name" value="PP2Cc"/>
    <property type="match status" value="1"/>
</dbReference>
<dbReference type="EMBL" id="LCMS01000011">
    <property type="protein sequence ID" value="KKU40742.1"/>
    <property type="molecule type" value="Genomic_DNA"/>
</dbReference>
<dbReference type="InterPro" id="IPR001932">
    <property type="entry name" value="PPM-type_phosphatase-like_dom"/>
</dbReference>
<proteinExistence type="predicted"/>
<comment type="caution">
    <text evidence="2">The sequence shown here is derived from an EMBL/GenBank/DDBJ whole genome shotgun (WGS) entry which is preliminary data.</text>
</comment>
<dbReference type="Proteomes" id="UP000034795">
    <property type="component" value="Unassembled WGS sequence"/>
</dbReference>
<evidence type="ECO:0000313" key="3">
    <source>
        <dbReference type="Proteomes" id="UP000034795"/>
    </source>
</evidence>
<sequence length="299" mass="33182">MAEATSLSAQPLPADFFSGSGWSAFSLRGEGHVRKNLPNQDGILFLPSFLGESGRTLFVLCDGHGRDGHLCVQQLLDQLYGALLDFSYAQDPSKALKEFCRSQDRYLEDRLFHGGTTLVVADVSPQRILIAHVGDSRATLVTSHHRMADLTVDHHVSRIPPQELEALQRRGGMVAAIGKKRTPFLCAVEEDSRYIDIHTLTTYRSIGDYHFGRAPSPVPDVQPFSWDQLLQSTHLLLWSDGACGAINEAALSSSVIRRIFHPSSIEEISLRLREEIIRAEPFDDATAMVVDLSFFRPPS</sequence>
<dbReference type="GO" id="GO:0004722">
    <property type="term" value="F:protein serine/threonine phosphatase activity"/>
    <property type="evidence" value="ECO:0007669"/>
    <property type="project" value="InterPro"/>
</dbReference>
<dbReference type="CDD" id="cd00143">
    <property type="entry name" value="PP2Cc"/>
    <property type="match status" value="1"/>
</dbReference>
<gene>
    <name evidence="2" type="ORF">UX57_C0011G0028</name>
</gene>
<dbReference type="SUPFAM" id="SSF81606">
    <property type="entry name" value="PP2C-like"/>
    <property type="match status" value="1"/>
</dbReference>
<organism evidence="2 3">
    <name type="scientific">Candidatus Uhrbacteria bacterium GW2011_GWE2_46_68</name>
    <dbReference type="NCBI Taxonomy" id="1618994"/>
    <lineage>
        <taxon>Bacteria</taxon>
        <taxon>Candidatus Uhriibacteriota</taxon>
    </lineage>
</organism>
<dbReference type="InterPro" id="IPR036457">
    <property type="entry name" value="PPM-type-like_dom_sf"/>
</dbReference>
<evidence type="ECO:0000313" key="2">
    <source>
        <dbReference type="EMBL" id="KKU40742.1"/>
    </source>
</evidence>
<dbReference type="Pfam" id="PF00481">
    <property type="entry name" value="PP2C"/>
    <property type="match status" value="1"/>
</dbReference>
<dbReference type="AlphaFoldDB" id="A0A0G1Q7C6"/>
<protein>
    <submittedName>
        <fullName evidence="2">Protein serine/threonine phosphatase</fullName>
    </submittedName>
</protein>
<dbReference type="Gene3D" id="3.60.40.10">
    <property type="entry name" value="PPM-type phosphatase domain"/>
    <property type="match status" value="1"/>
</dbReference>
<dbReference type="InterPro" id="IPR015655">
    <property type="entry name" value="PP2C"/>
</dbReference>
<dbReference type="PANTHER" id="PTHR47992">
    <property type="entry name" value="PROTEIN PHOSPHATASE"/>
    <property type="match status" value="1"/>
</dbReference>
<accession>A0A0G1Q7C6</accession>
<feature type="domain" description="PPM-type phosphatase" evidence="1">
    <location>
        <begin position="21"/>
        <end position="292"/>
    </location>
</feature>
<dbReference type="STRING" id="1618994.UX57_C0011G0028"/>
<reference evidence="2 3" key="1">
    <citation type="journal article" date="2015" name="Nature">
        <title>rRNA introns, odd ribosomes, and small enigmatic genomes across a large radiation of phyla.</title>
        <authorList>
            <person name="Brown C.T."/>
            <person name="Hug L.A."/>
            <person name="Thomas B.C."/>
            <person name="Sharon I."/>
            <person name="Castelle C.J."/>
            <person name="Singh A."/>
            <person name="Wilkins M.J."/>
            <person name="Williams K.H."/>
            <person name="Banfield J.F."/>
        </authorList>
    </citation>
    <scope>NUCLEOTIDE SEQUENCE [LARGE SCALE GENOMIC DNA]</scope>
</reference>
<name>A0A0G1Q7C6_9BACT</name>
<evidence type="ECO:0000259" key="1">
    <source>
        <dbReference type="PROSITE" id="PS51746"/>
    </source>
</evidence>